<reference evidence="1" key="1">
    <citation type="journal article" date="2014" name="Int. J. Syst. Evol. Microbiol.">
        <title>Complete genome sequence of Corynebacterium casei LMG S-19264T (=DSM 44701T), isolated from a smear-ripened cheese.</title>
        <authorList>
            <consortium name="US DOE Joint Genome Institute (JGI-PGF)"/>
            <person name="Walter F."/>
            <person name="Albersmeier A."/>
            <person name="Kalinowski J."/>
            <person name="Ruckert C."/>
        </authorList>
    </citation>
    <scope>NUCLEOTIDE SEQUENCE</scope>
    <source>
        <strain evidence="1">JCM 3172</strain>
    </source>
</reference>
<dbReference type="EMBL" id="BMQQ01000016">
    <property type="protein sequence ID" value="GGT43467.1"/>
    <property type="molecule type" value="Genomic_DNA"/>
</dbReference>
<comment type="caution">
    <text evidence="1">The sequence shown here is derived from an EMBL/GenBank/DDBJ whole genome shotgun (WGS) entry which is preliminary data.</text>
</comment>
<protein>
    <submittedName>
        <fullName evidence="1">Uncharacterized protein</fullName>
    </submittedName>
</protein>
<accession>A0A918H6X8</accession>
<proteinExistence type="predicted"/>
<organism evidence="1 2">
    <name type="scientific">Streptomyces purpureus</name>
    <dbReference type="NCBI Taxonomy" id="1951"/>
    <lineage>
        <taxon>Bacteria</taxon>
        <taxon>Bacillati</taxon>
        <taxon>Actinomycetota</taxon>
        <taxon>Actinomycetes</taxon>
        <taxon>Kitasatosporales</taxon>
        <taxon>Streptomycetaceae</taxon>
        <taxon>Streptomyces</taxon>
    </lineage>
</organism>
<dbReference type="Proteomes" id="UP000619486">
    <property type="component" value="Unassembled WGS sequence"/>
</dbReference>
<reference evidence="1" key="2">
    <citation type="submission" date="2020-09" db="EMBL/GenBank/DDBJ databases">
        <authorList>
            <person name="Sun Q."/>
            <person name="Ohkuma M."/>
        </authorList>
    </citation>
    <scope>NUCLEOTIDE SEQUENCE</scope>
    <source>
        <strain evidence="1">JCM 3172</strain>
    </source>
</reference>
<name>A0A918H6X8_9ACTN</name>
<dbReference type="AlphaFoldDB" id="A0A918H6X8"/>
<gene>
    <name evidence="1" type="ORF">GCM10014713_41470</name>
</gene>
<keyword evidence="2" id="KW-1185">Reference proteome</keyword>
<sequence length="102" mass="11608">MPDRTHPPIQDEALRQARTDAPIRDSLRYIATRLADRRPQVLMTDAARLAIALSAAYVVHPRNDDAAEQLERDLLQRMPYVDRPITRGEYALLLNKASWSAS</sequence>
<evidence type="ECO:0000313" key="2">
    <source>
        <dbReference type="Proteomes" id="UP000619486"/>
    </source>
</evidence>
<evidence type="ECO:0000313" key="1">
    <source>
        <dbReference type="EMBL" id="GGT43467.1"/>
    </source>
</evidence>
<dbReference type="RefSeq" id="WP_189203046.1">
    <property type="nucleotide sequence ID" value="NZ_BMQQ01000016.1"/>
</dbReference>